<keyword evidence="1" id="KW-0472">Membrane</keyword>
<name>A0A450SMB1_9GAMM</name>
<protein>
    <submittedName>
        <fullName evidence="2">Uncharacterized protein</fullName>
    </submittedName>
</protein>
<organism evidence="2">
    <name type="scientific">Candidatus Kentrum sp. FW</name>
    <dbReference type="NCBI Taxonomy" id="2126338"/>
    <lineage>
        <taxon>Bacteria</taxon>
        <taxon>Pseudomonadati</taxon>
        <taxon>Pseudomonadota</taxon>
        <taxon>Gammaproteobacteria</taxon>
        <taxon>Candidatus Kentrum</taxon>
    </lineage>
</organism>
<keyword evidence="1" id="KW-1133">Transmembrane helix</keyword>
<accession>A0A450SMB1</accession>
<feature type="transmembrane region" description="Helical" evidence="1">
    <location>
        <begin position="33"/>
        <end position="51"/>
    </location>
</feature>
<dbReference type="AlphaFoldDB" id="A0A450SMB1"/>
<keyword evidence="1" id="KW-0812">Transmembrane</keyword>
<reference evidence="2" key="1">
    <citation type="submission" date="2019-02" db="EMBL/GenBank/DDBJ databases">
        <authorList>
            <person name="Gruber-Vodicka R. H."/>
            <person name="Seah K. B. B."/>
        </authorList>
    </citation>
    <scope>NUCLEOTIDE SEQUENCE</scope>
    <source>
        <strain evidence="2">BECK_BZ15</strain>
    </source>
</reference>
<gene>
    <name evidence="2" type="ORF">BECKFW1821A_GA0114235_105024</name>
</gene>
<evidence type="ECO:0000256" key="1">
    <source>
        <dbReference type="SAM" id="Phobius"/>
    </source>
</evidence>
<feature type="transmembrane region" description="Helical" evidence="1">
    <location>
        <begin position="6"/>
        <end position="26"/>
    </location>
</feature>
<evidence type="ECO:0000313" key="2">
    <source>
        <dbReference type="EMBL" id="VFJ54872.1"/>
    </source>
</evidence>
<feature type="transmembrane region" description="Helical" evidence="1">
    <location>
        <begin position="82"/>
        <end position="101"/>
    </location>
</feature>
<dbReference type="EMBL" id="CAADEW010000050">
    <property type="protein sequence ID" value="VFJ54872.1"/>
    <property type="molecule type" value="Genomic_DNA"/>
</dbReference>
<proteinExistence type="predicted"/>
<sequence>MLLEVMSLLLFLSTASATALLLFLFFNKIGLGWIGVITASVTLFTVGLGTHRSCADGWISPSIGKQGACSHHGGVIVNLNDFGWIMLILSIAFLVIAAFWGKRRFLR</sequence>